<dbReference type="CDD" id="cd00130">
    <property type="entry name" value="PAS"/>
    <property type="match status" value="1"/>
</dbReference>
<dbReference type="Gene3D" id="3.30.565.10">
    <property type="entry name" value="Histidine kinase-like ATPase, C-terminal domain"/>
    <property type="match status" value="1"/>
</dbReference>
<dbReference type="EMBL" id="CP011388">
    <property type="protein sequence ID" value="ANE48110.1"/>
    <property type="molecule type" value="Genomic_DNA"/>
</dbReference>
<dbReference type="EC" id="2.7.13.3" evidence="3"/>
<feature type="domain" description="Histidine kinase" evidence="14">
    <location>
        <begin position="312"/>
        <end position="534"/>
    </location>
</feature>
<dbReference type="Pfam" id="PF00072">
    <property type="entry name" value="Response_reg"/>
    <property type="match status" value="2"/>
</dbReference>
<evidence type="ECO:0000259" key="15">
    <source>
        <dbReference type="PROSITE" id="PS50110"/>
    </source>
</evidence>
<dbReference type="Pfam" id="PF00512">
    <property type="entry name" value="HisKA"/>
    <property type="match status" value="1"/>
</dbReference>
<feature type="domain" description="PAS" evidence="16">
    <location>
        <begin position="167"/>
        <end position="219"/>
    </location>
</feature>
<dbReference type="InterPro" id="IPR003661">
    <property type="entry name" value="HisK_dim/P_dom"/>
</dbReference>
<evidence type="ECO:0000313" key="18">
    <source>
        <dbReference type="Proteomes" id="UP000076927"/>
    </source>
</evidence>
<dbReference type="PROSITE" id="PS50112">
    <property type="entry name" value="PAS"/>
    <property type="match status" value="1"/>
</dbReference>
<dbReference type="FunFam" id="1.10.287.130:FF:000002">
    <property type="entry name" value="Two-component osmosensing histidine kinase"/>
    <property type="match status" value="1"/>
</dbReference>
<evidence type="ECO:0000256" key="6">
    <source>
        <dbReference type="ARBA" id="ARBA00022741"/>
    </source>
</evidence>
<reference evidence="17 18" key="1">
    <citation type="submission" date="2015-01" db="EMBL/GenBank/DDBJ databases">
        <title>Paenibacillus swuensis/DY6/whole genome sequencing.</title>
        <authorList>
            <person name="Kim M.K."/>
            <person name="Srinivasan S."/>
            <person name="Lee J.-J."/>
        </authorList>
    </citation>
    <scope>NUCLEOTIDE SEQUENCE [LARGE SCALE GENOMIC DNA]</scope>
    <source>
        <strain evidence="17 18">DY6</strain>
    </source>
</reference>
<dbReference type="PRINTS" id="PR00344">
    <property type="entry name" value="BCTRLSENSOR"/>
</dbReference>
<dbReference type="PANTHER" id="PTHR45339">
    <property type="entry name" value="HYBRID SIGNAL TRANSDUCTION HISTIDINE KINASE J"/>
    <property type="match status" value="1"/>
</dbReference>
<dbReference type="SUPFAM" id="SSF55874">
    <property type="entry name" value="ATPase domain of HSP90 chaperone/DNA topoisomerase II/histidine kinase"/>
    <property type="match status" value="1"/>
</dbReference>
<evidence type="ECO:0000256" key="7">
    <source>
        <dbReference type="ARBA" id="ARBA00022777"/>
    </source>
</evidence>
<dbReference type="Proteomes" id="UP000076927">
    <property type="component" value="Chromosome"/>
</dbReference>
<dbReference type="Pfam" id="PF02518">
    <property type="entry name" value="HATPase_c"/>
    <property type="match status" value="1"/>
</dbReference>
<evidence type="ECO:0000256" key="9">
    <source>
        <dbReference type="ARBA" id="ARBA00023012"/>
    </source>
</evidence>
<evidence type="ECO:0000256" key="5">
    <source>
        <dbReference type="ARBA" id="ARBA00022679"/>
    </source>
</evidence>
<feature type="domain" description="Response regulatory" evidence="15">
    <location>
        <begin position="562"/>
        <end position="677"/>
    </location>
</feature>
<dbReference type="InterPro" id="IPR004358">
    <property type="entry name" value="Sig_transdc_His_kin-like_C"/>
</dbReference>
<dbReference type="KEGG" id="pswu:SY83_19495"/>
<name>A0A172TM54_9BACL</name>
<evidence type="ECO:0000256" key="10">
    <source>
        <dbReference type="ARBA" id="ARBA00064003"/>
    </source>
</evidence>
<dbReference type="SMART" id="SM00387">
    <property type="entry name" value="HATPase_c"/>
    <property type="match status" value="1"/>
</dbReference>
<evidence type="ECO:0000256" key="2">
    <source>
        <dbReference type="ARBA" id="ARBA00006402"/>
    </source>
</evidence>
<protein>
    <recommendedName>
        <fullName evidence="12">Circadian input-output histidine kinase CikA</fullName>
        <ecNumber evidence="3">2.7.13.3</ecNumber>
    </recommendedName>
    <alternativeName>
        <fullName evidence="11">Sensory/regulatory protein RpfC</fullName>
    </alternativeName>
</protein>
<accession>A0A172TM54</accession>
<dbReference type="NCBIfam" id="TIGR00229">
    <property type="entry name" value="sensory_box"/>
    <property type="match status" value="1"/>
</dbReference>
<evidence type="ECO:0000259" key="16">
    <source>
        <dbReference type="PROSITE" id="PS50112"/>
    </source>
</evidence>
<dbReference type="RefSeq" id="WP_068609558.1">
    <property type="nucleotide sequence ID" value="NZ_CP011388.1"/>
</dbReference>
<organism evidence="17 18">
    <name type="scientific">Paenibacillus swuensis</name>
    <dbReference type="NCBI Taxonomy" id="1178515"/>
    <lineage>
        <taxon>Bacteria</taxon>
        <taxon>Bacillati</taxon>
        <taxon>Bacillota</taxon>
        <taxon>Bacilli</taxon>
        <taxon>Bacillales</taxon>
        <taxon>Paenibacillaceae</taxon>
        <taxon>Paenibacillus</taxon>
    </lineage>
</organism>
<dbReference type="CDD" id="cd00082">
    <property type="entry name" value="HisKA"/>
    <property type="match status" value="1"/>
</dbReference>
<dbReference type="InterPro" id="IPR003594">
    <property type="entry name" value="HATPase_dom"/>
</dbReference>
<gene>
    <name evidence="17" type="ORF">SY83_19495</name>
</gene>
<dbReference type="CDD" id="cd16922">
    <property type="entry name" value="HATPase_EvgS-ArcB-TorS-like"/>
    <property type="match status" value="1"/>
</dbReference>
<feature type="modified residue" description="4-aspartylphosphate" evidence="13">
    <location>
        <position position="611"/>
    </location>
</feature>
<comment type="subunit">
    <text evidence="10">At low DSF concentrations, interacts with RpfF.</text>
</comment>
<dbReference type="InterPro" id="IPR000014">
    <property type="entry name" value="PAS"/>
</dbReference>
<comment type="catalytic activity">
    <reaction evidence="1">
        <text>ATP + protein L-histidine = ADP + protein N-phospho-L-histidine.</text>
        <dbReference type="EC" id="2.7.13.3"/>
    </reaction>
</comment>
<dbReference type="SUPFAM" id="SSF52172">
    <property type="entry name" value="CheY-like"/>
    <property type="match status" value="2"/>
</dbReference>
<keyword evidence="5" id="KW-0808">Transferase</keyword>
<keyword evidence="4 13" id="KW-0597">Phosphoprotein</keyword>
<dbReference type="Gene3D" id="3.40.50.2300">
    <property type="match status" value="2"/>
</dbReference>
<dbReference type="PROSITE" id="PS50109">
    <property type="entry name" value="HIS_KIN"/>
    <property type="match status" value="1"/>
</dbReference>
<dbReference type="InterPro" id="IPR036097">
    <property type="entry name" value="HisK_dim/P_sf"/>
</dbReference>
<sequence>MSQSYNEPVNLLLVDDQPENLLTLEAVLTDENYNLIKANSGEEALRYLLKYDFAVIVLDVQMPGMDGFQTARLIKARDKTKHIPIIFISANSKETNHLFAGYSVGAMDYMVKPFVPQILKSKIEGFVSLYISTKTLQMQTNLLHQKTLELEKMNNELLRVTYSLTKVEAQARMIHQTSIDSMITFNEEGRIMTVNPAVEIMFGYPDTDLVDKDIHLILPALSDLENRSGEAAGKGLSGKYIVGKLSEVKPRRANGTSFDAEIQIGEALIDEVRIFACTVSDITERKQAERQLVYAKEKAEIAARAKTEFLAMMSHEIRTPMNGVIGMTDLLLETDLSEEQREYADIIRKSGDSLVAIINDILDISKMESGRMELDPHPFSISSCIEETLDLFSAKSKERNLEMVTCIDPGLPSWYIGDVTRLRQVLMNLVGNAVKFTDQGGVYIVVSKKQEDEEYIELEFCVRDTGIGIQADKMPQLFKPFSQLDSSMTRKYGGTGLGLAICKNLVELMGGRIRVETPEEQNGTMFIFTILLEPYKSDHFMEETEPYCASSAEAEGELQHKHILVAEDNDINQQLISCMLQKLGYSFDIAENGELAVQWSETRDYDLILLDIHMPVMDGLEAARLIHARTDKHPPMVAMTANVLDGDKEKCLDAGMIDFIPKPLKLEQVKRLLHQILT</sequence>
<dbReference type="Pfam" id="PF13426">
    <property type="entry name" value="PAS_9"/>
    <property type="match status" value="1"/>
</dbReference>
<dbReference type="Gene3D" id="3.30.450.20">
    <property type="entry name" value="PAS domain"/>
    <property type="match status" value="1"/>
</dbReference>
<keyword evidence="9" id="KW-0902">Two-component regulatory system</keyword>
<dbReference type="InterPro" id="IPR035965">
    <property type="entry name" value="PAS-like_dom_sf"/>
</dbReference>
<evidence type="ECO:0000259" key="14">
    <source>
        <dbReference type="PROSITE" id="PS50109"/>
    </source>
</evidence>
<dbReference type="PROSITE" id="PS50110">
    <property type="entry name" value="RESPONSE_REGULATORY"/>
    <property type="match status" value="2"/>
</dbReference>
<dbReference type="OrthoDB" id="9790669at2"/>
<dbReference type="SUPFAM" id="SSF55785">
    <property type="entry name" value="PYP-like sensor domain (PAS domain)"/>
    <property type="match status" value="1"/>
</dbReference>
<dbReference type="CDD" id="cd17546">
    <property type="entry name" value="REC_hyHK_CKI1_RcsC-like"/>
    <property type="match status" value="1"/>
</dbReference>
<evidence type="ECO:0000256" key="11">
    <source>
        <dbReference type="ARBA" id="ARBA00068150"/>
    </source>
</evidence>
<feature type="modified residue" description="4-aspartylphosphate" evidence="13">
    <location>
        <position position="59"/>
    </location>
</feature>
<comment type="similarity">
    <text evidence="2">In the N-terminal section; belongs to the phytochrome family.</text>
</comment>
<dbReference type="AlphaFoldDB" id="A0A172TM54"/>
<dbReference type="FunFam" id="3.30.565.10:FF:000010">
    <property type="entry name" value="Sensor histidine kinase RcsC"/>
    <property type="match status" value="1"/>
</dbReference>
<dbReference type="PATRIC" id="fig|1178515.4.peg.3943"/>
<evidence type="ECO:0000256" key="12">
    <source>
        <dbReference type="ARBA" id="ARBA00074306"/>
    </source>
</evidence>
<dbReference type="SUPFAM" id="SSF47384">
    <property type="entry name" value="Homodimeric domain of signal transducing histidine kinase"/>
    <property type="match status" value="1"/>
</dbReference>
<keyword evidence="8" id="KW-0067">ATP-binding</keyword>
<evidence type="ECO:0000256" key="13">
    <source>
        <dbReference type="PROSITE-ProRule" id="PRU00169"/>
    </source>
</evidence>
<dbReference type="SMART" id="SM00448">
    <property type="entry name" value="REC"/>
    <property type="match status" value="2"/>
</dbReference>
<feature type="domain" description="Response regulatory" evidence="15">
    <location>
        <begin position="10"/>
        <end position="127"/>
    </location>
</feature>
<dbReference type="InterPro" id="IPR011006">
    <property type="entry name" value="CheY-like_superfamily"/>
</dbReference>
<dbReference type="SMART" id="SM00091">
    <property type="entry name" value="PAS"/>
    <property type="match status" value="1"/>
</dbReference>
<evidence type="ECO:0000313" key="17">
    <source>
        <dbReference type="EMBL" id="ANE48110.1"/>
    </source>
</evidence>
<dbReference type="SMART" id="SM00388">
    <property type="entry name" value="HisKA"/>
    <property type="match status" value="1"/>
</dbReference>
<keyword evidence="18" id="KW-1185">Reference proteome</keyword>
<dbReference type="InterPro" id="IPR036890">
    <property type="entry name" value="HATPase_C_sf"/>
</dbReference>
<evidence type="ECO:0000256" key="8">
    <source>
        <dbReference type="ARBA" id="ARBA00022840"/>
    </source>
</evidence>
<dbReference type="GO" id="GO:0005524">
    <property type="term" value="F:ATP binding"/>
    <property type="evidence" value="ECO:0007669"/>
    <property type="project" value="UniProtKB-KW"/>
</dbReference>
<evidence type="ECO:0000256" key="1">
    <source>
        <dbReference type="ARBA" id="ARBA00000085"/>
    </source>
</evidence>
<dbReference type="STRING" id="1178515.SY83_19495"/>
<keyword evidence="6" id="KW-0547">Nucleotide-binding</keyword>
<proteinExistence type="inferred from homology"/>
<dbReference type="InterPro" id="IPR001789">
    <property type="entry name" value="Sig_transdc_resp-reg_receiver"/>
</dbReference>
<dbReference type="GO" id="GO:0000155">
    <property type="term" value="F:phosphorelay sensor kinase activity"/>
    <property type="evidence" value="ECO:0007669"/>
    <property type="project" value="InterPro"/>
</dbReference>
<dbReference type="InterPro" id="IPR005467">
    <property type="entry name" value="His_kinase_dom"/>
</dbReference>
<keyword evidence="7 17" id="KW-0418">Kinase</keyword>
<evidence type="ECO:0000256" key="4">
    <source>
        <dbReference type="ARBA" id="ARBA00022553"/>
    </source>
</evidence>
<dbReference type="Gene3D" id="1.10.287.130">
    <property type="match status" value="1"/>
</dbReference>
<evidence type="ECO:0000256" key="3">
    <source>
        <dbReference type="ARBA" id="ARBA00012438"/>
    </source>
</evidence>
<dbReference type="PANTHER" id="PTHR45339:SF1">
    <property type="entry name" value="HYBRID SIGNAL TRANSDUCTION HISTIDINE KINASE J"/>
    <property type="match status" value="1"/>
</dbReference>